<dbReference type="Gene3D" id="3.30.40.10">
    <property type="entry name" value="Zinc/RING finger domain, C3HC4 (zinc finger)"/>
    <property type="match status" value="2"/>
</dbReference>
<feature type="compositionally biased region" description="Basic and acidic residues" evidence="4">
    <location>
        <begin position="384"/>
        <end position="399"/>
    </location>
</feature>
<dbReference type="SMART" id="SM00248">
    <property type="entry name" value="ANK"/>
    <property type="match status" value="2"/>
</dbReference>
<dbReference type="InterPro" id="IPR013083">
    <property type="entry name" value="Znf_RING/FYVE/PHD"/>
</dbReference>
<feature type="compositionally biased region" description="Low complexity" evidence="4">
    <location>
        <begin position="479"/>
        <end position="488"/>
    </location>
</feature>
<evidence type="ECO:0000256" key="2">
    <source>
        <dbReference type="ARBA" id="ARBA00023043"/>
    </source>
</evidence>
<dbReference type="Pfam" id="PF12796">
    <property type="entry name" value="Ank_2"/>
    <property type="match status" value="2"/>
</dbReference>
<dbReference type="PANTHER" id="PTHR24171">
    <property type="entry name" value="ANKYRIN REPEAT DOMAIN-CONTAINING PROTEIN 39-RELATED"/>
    <property type="match status" value="1"/>
</dbReference>
<dbReference type="SUPFAM" id="SSF48403">
    <property type="entry name" value="Ankyrin repeat"/>
    <property type="match status" value="1"/>
</dbReference>
<sequence length="519" mass="55805">MDVVCEHCGRSVPAVNYVMHEINCKKHSAECGKCGAKMRKDEADKHLADALDFHRTLNSATTGYKGQVQAYIVHGGDINKKGPGGTTLLHAAVHGGNEEICSLLLENGARRDVVNSLFDTPFQLAMKRQKGKKLSVQMILSLQTGDEESCSTKSSQRGGRGGQLKDVQTAKTLRRSASLGSLLEMFPSLKSSDSAEVEVNEGASPPSSPSGAHRGHSSDVSDLTPEKTRSCPHCQKAIPKDNFELHVNFCSRHFETCMWCSQSVKKDEMEEHAAKYSSEGLLKLAAEGDMDGVYNAILHGADVNTTSSAGDTPLHMAMRSGAKQVVHLLLKSGADKTKRNVMHSSPLDVATLSMKESFLEEFSEDAGGGQTTLAPPRPTTARTSRREEEERRVHVDTIKPPRHRRAEASEEEEGYGGAEASPEALFAGGGRGQEERDRYFEGGYVFESSSVLNASPASSPASRPHPSFDSVEGEGGSGNNSPSLLSNGFVPGTGGFPIAPRPPKAPQAKGKPQRPRSRK</sequence>
<gene>
    <name evidence="5" type="ORF">PBIL07802_LOCUS14481</name>
</gene>
<keyword evidence="1" id="KW-0677">Repeat</keyword>
<keyword evidence="2 3" id="KW-0040">ANK repeat</keyword>
<dbReference type="EMBL" id="HBIB01022209">
    <property type="protein sequence ID" value="CAE0252254.1"/>
    <property type="molecule type" value="Transcribed_RNA"/>
</dbReference>
<evidence type="ECO:0000256" key="1">
    <source>
        <dbReference type="ARBA" id="ARBA00022737"/>
    </source>
</evidence>
<evidence type="ECO:0000313" key="5">
    <source>
        <dbReference type="EMBL" id="CAE0252254.1"/>
    </source>
</evidence>
<dbReference type="InterPro" id="IPR036770">
    <property type="entry name" value="Ankyrin_rpt-contain_sf"/>
</dbReference>
<feature type="repeat" description="ANK" evidence="3">
    <location>
        <begin position="84"/>
        <end position="116"/>
    </location>
</feature>
<name>A0A7S3DBQ2_9EUKA</name>
<dbReference type="PROSITE" id="PS50297">
    <property type="entry name" value="ANK_REP_REGION"/>
    <property type="match status" value="2"/>
</dbReference>
<feature type="region of interest" description="Disordered" evidence="4">
    <location>
        <begin position="193"/>
        <end position="234"/>
    </location>
</feature>
<protein>
    <submittedName>
        <fullName evidence="5">Uncharacterized protein</fullName>
    </submittedName>
</protein>
<evidence type="ECO:0000256" key="4">
    <source>
        <dbReference type="SAM" id="MobiDB-lite"/>
    </source>
</evidence>
<dbReference type="AlphaFoldDB" id="A0A7S3DBQ2"/>
<dbReference type="GO" id="GO:0004842">
    <property type="term" value="F:ubiquitin-protein transferase activity"/>
    <property type="evidence" value="ECO:0007669"/>
    <property type="project" value="TreeGrafter"/>
</dbReference>
<proteinExistence type="predicted"/>
<feature type="compositionally biased region" description="Low complexity" evidence="4">
    <location>
        <begin position="202"/>
        <end position="212"/>
    </location>
</feature>
<dbReference type="InterPro" id="IPR002110">
    <property type="entry name" value="Ankyrin_rpt"/>
</dbReference>
<feature type="compositionally biased region" description="Low complexity" evidence="4">
    <location>
        <begin position="371"/>
        <end position="382"/>
    </location>
</feature>
<feature type="region of interest" description="Disordered" evidence="4">
    <location>
        <begin position="363"/>
        <end position="519"/>
    </location>
</feature>
<feature type="compositionally biased region" description="Basic and acidic residues" evidence="4">
    <location>
        <begin position="216"/>
        <end position="229"/>
    </location>
</feature>
<dbReference type="GO" id="GO:0085020">
    <property type="term" value="P:protein K6-linked ubiquitination"/>
    <property type="evidence" value="ECO:0007669"/>
    <property type="project" value="TreeGrafter"/>
</dbReference>
<dbReference type="PANTHER" id="PTHR24171:SF8">
    <property type="entry name" value="BRCA1-ASSOCIATED RING DOMAIN PROTEIN 1"/>
    <property type="match status" value="1"/>
</dbReference>
<evidence type="ECO:0000256" key="3">
    <source>
        <dbReference type="PROSITE-ProRule" id="PRU00023"/>
    </source>
</evidence>
<dbReference type="PROSITE" id="PS50088">
    <property type="entry name" value="ANK_REPEAT"/>
    <property type="match status" value="2"/>
</dbReference>
<dbReference type="Gene3D" id="1.25.40.20">
    <property type="entry name" value="Ankyrin repeat-containing domain"/>
    <property type="match status" value="2"/>
</dbReference>
<feature type="repeat" description="ANK" evidence="3">
    <location>
        <begin position="309"/>
        <end position="341"/>
    </location>
</feature>
<accession>A0A7S3DBQ2</accession>
<feature type="region of interest" description="Disordered" evidence="4">
    <location>
        <begin position="145"/>
        <end position="170"/>
    </location>
</feature>
<feature type="compositionally biased region" description="Low complexity" evidence="4">
    <location>
        <begin position="448"/>
        <end position="467"/>
    </location>
</feature>
<organism evidence="5">
    <name type="scientific">Palpitomonas bilix</name>
    <dbReference type="NCBI Taxonomy" id="652834"/>
    <lineage>
        <taxon>Eukaryota</taxon>
        <taxon>Eukaryota incertae sedis</taxon>
    </lineage>
</organism>
<reference evidence="5" key="1">
    <citation type="submission" date="2021-01" db="EMBL/GenBank/DDBJ databases">
        <authorList>
            <person name="Corre E."/>
            <person name="Pelletier E."/>
            <person name="Niang G."/>
            <person name="Scheremetjew M."/>
            <person name="Finn R."/>
            <person name="Kale V."/>
            <person name="Holt S."/>
            <person name="Cochrane G."/>
            <person name="Meng A."/>
            <person name="Brown T."/>
            <person name="Cohen L."/>
        </authorList>
    </citation>
    <scope>NUCLEOTIDE SEQUENCE</scope>
    <source>
        <strain evidence="5">NIES-2562</strain>
    </source>
</reference>